<gene>
    <name evidence="4" type="ORF">BCR44DRAFT_55697</name>
</gene>
<reference evidence="4 5" key="1">
    <citation type="submission" date="2016-07" db="EMBL/GenBank/DDBJ databases">
        <title>Pervasive Adenine N6-methylation of Active Genes in Fungi.</title>
        <authorList>
            <consortium name="DOE Joint Genome Institute"/>
            <person name="Mondo S.J."/>
            <person name="Dannebaum R.O."/>
            <person name="Kuo R.C."/>
            <person name="Labutti K."/>
            <person name="Haridas S."/>
            <person name="Kuo A."/>
            <person name="Salamov A."/>
            <person name="Ahrendt S.R."/>
            <person name="Lipzen A."/>
            <person name="Sullivan W."/>
            <person name="Andreopoulos W.B."/>
            <person name="Clum A."/>
            <person name="Lindquist E."/>
            <person name="Daum C."/>
            <person name="Ramamoorthy G.K."/>
            <person name="Gryganskyi A."/>
            <person name="Culley D."/>
            <person name="Magnuson J.K."/>
            <person name="James T.Y."/>
            <person name="O'Malley M.A."/>
            <person name="Stajich J.E."/>
            <person name="Spatafora J.W."/>
            <person name="Visel A."/>
            <person name="Grigoriev I.V."/>
        </authorList>
    </citation>
    <scope>NUCLEOTIDE SEQUENCE [LARGE SCALE GENOMIC DNA]</scope>
    <source>
        <strain evidence="4 5">PL171</strain>
    </source>
</reference>
<comment type="caution">
    <text evidence="4">The sequence shown here is derived from an EMBL/GenBank/DDBJ whole genome shotgun (WGS) entry which is preliminary data.</text>
</comment>
<keyword evidence="2" id="KW-0677">Repeat</keyword>
<dbReference type="OrthoDB" id="266138at2759"/>
<dbReference type="SMART" id="SM00364">
    <property type="entry name" value="LRR_BAC"/>
    <property type="match status" value="5"/>
</dbReference>
<dbReference type="STRING" id="765915.A0A1Y2HTN5"/>
<feature type="compositionally biased region" description="Polar residues" evidence="3">
    <location>
        <begin position="1"/>
        <end position="18"/>
    </location>
</feature>
<evidence type="ECO:0000256" key="2">
    <source>
        <dbReference type="ARBA" id="ARBA00022737"/>
    </source>
</evidence>
<dbReference type="PROSITE" id="PS51450">
    <property type="entry name" value="LRR"/>
    <property type="match status" value="6"/>
</dbReference>
<dbReference type="PANTHER" id="PTHR46652:SF3">
    <property type="entry name" value="LEUCINE-RICH REPEAT-CONTAINING PROTEIN 9"/>
    <property type="match status" value="1"/>
</dbReference>
<feature type="region of interest" description="Disordered" evidence="3">
    <location>
        <begin position="1"/>
        <end position="40"/>
    </location>
</feature>
<dbReference type="Gene3D" id="3.80.10.10">
    <property type="entry name" value="Ribonuclease Inhibitor"/>
    <property type="match status" value="6"/>
</dbReference>
<protein>
    <submittedName>
        <fullName evidence="4">Uncharacterized protein</fullName>
    </submittedName>
</protein>
<evidence type="ECO:0000313" key="4">
    <source>
        <dbReference type="EMBL" id="ORZ37935.1"/>
    </source>
</evidence>
<dbReference type="PANTHER" id="PTHR46652">
    <property type="entry name" value="LEUCINE-RICH REPEAT AND IQ DOMAIN-CONTAINING PROTEIN 1-RELATED"/>
    <property type="match status" value="1"/>
</dbReference>
<evidence type="ECO:0000256" key="1">
    <source>
        <dbReference type="ARBA" id="ARBA00022614"/>
    </source>
</evidence>
<accession>A0A1Y2HTN5</accession>
<dbReference type="EMBL" id="MCFL01000010">
    <property type="protein sequence ID" value="ORZ37935.1"/>
    <property type="molecule type" value="Genomic_DNA"/>
</dbReference>
<sequence>MSEFEVSSTNLSASQCPSPSEDASDHGADDQTVLPSDGNSPTDLELCHYSLTTFPDLTSVGTSLRKLVILAQDIDVIGDLSQCPQLELLWICETNVRDVEPLAACGGLVELYLYSNQIESIAALGGLGKLKRLWVNDNAISDISCLAGCSELEELCAANNAIFDIGPGITMNSNLQSVNIAGNNLYLIDVLETLGQLPNLTILILDHSFYGSNPLCDIPHYEIAVLCHCTHLAKLNEKLITDSMVSQAQSIQRKKRRFYEIAWQSAVSEYIGTALAQRDLVARSTSPLSYVLGYVDWAETTGFALDQRALGLHSDLLARIKDNHGGTTRSFRSLVLEQCKLRLMCTYLGGVTFAPTDSASIVALGVPLDRFLGDSDQCEAWAIEFPFVAPDDGVLLVTPVHEDLFLVSRGRLPIALFHGAESTAPVSQQDDCPESAIPHFVSKDYSDFRSGNRQRLESLLDDAAKTSSTRIDLSHMGISSLPSLTLPHVTQARLAFNSLYDLKQIFAVFPNVTRLDVSYNQITRLPDSYPPSLSFLDASGNRFGAECYDILVQWLHSIDEVVYDDYLLEEPLRLPNNYFLFPPASTVRPELDQVGQHPHPQVLASSILDSVHLSLGLKHVKHLSLRNCNLSSIEQLSRMHHLEHVYLAGNLLTSLASLVHLPSLHVVDVACNRISEVIPVTSTANSVSGHGSDSPSAPSTASSASHSHSRVFPRLTHLNICGNSVKTLDFVRKLGKLQELHIAHNQIMDAGQVNAIHGAHHLIVLDMRGNPFVASLLNYRSTVIYTSPALQVLDGAPVSDDEVACAKQLLVGCLTRTKLVDRLDTMSVRSLTCLDMRACGLVRIECFTPGEFSHLAFVNLDGNQLSDISNLVHLRALRCLSVSGNKLESLPDPAKVVSPGRVGAGKAGGMARSSSTDRDGGPLGLLWPSLAELYLDHNQFQRIADLFPESIALELRILSLRANKLVKLDGLERVRTMQKLYADGNQVRSIDVDVAGGMRSLKELSVNDNRIKSIIFVKHMPKLKYLYADRNRVTELVDVGSQTLLSISMVGNPISRVAAYRSVIQQIMPAVTRIDGAIVTEDEREAARAAVQLAPDSTQWQATGVPSQQPAKQALRFSNVTLDGSELGGGSTFQKSQCISVKTLTLGGNGVIGNGR</sequence>
<dbReference type="InterPro" id="IPR032675">
    <property type="entry name" value="LRR_dom_sf"/>
</dbReference>
<dbReference type="SUPFAM" id="SSF52058">
    <property type="entry name" value="L domain-like"/>
    <property type="match status" value="2"/>
</dbReference>
<feature type="compositionally biased region" description="Low complexity" evidence="3">
    <location>
        <begin position="692"/>
        <end position="705"/>
    </location>
</feature>
<dbReference type="AlphaFoldDB" id="A0A1Y2HTN5"/>
<dbReference type="InterPro" id="IPR003591">
    <property type="entry name" value="Leu-rich_rpt_typical-subtyp"/>
</dbReference>
<evidence type="ECO:0000313" key="5">
    <source>
        <dbReference type="Proteomes" id="UP000193411"/>
    </source>
</evidence>
<dbReference type="Proteomes" id="UP000193411">
    <property type="component" value="Unassembled WGS sequence"/>
</dbReference>
<dbReference type="SMART" id="SM00369">
    <property type="entry name" value="LRR_TYP"/>
    <property type="match status" value="10"/>
</dbReference>
<feature type="region of interest" description="Disordered" evidence="3">
    <location>
        <begin position="683"/>
        <end position="705"/>
    </location>
</feature>
<dbReference type="SMART" id="SM00365">
    <property type="entry name" value="LRR_SD22"/>
    <property type="match status" value="6"/>
</dbReference>
<dbReference type="InterPro" id="IPR001611">
    <property type="entry name" value="Leu-rich_rpt"/>
</dbReference>
<name>A0A1Y2HTN5_9FUNG</name>
<keyword evidence="5" id="KW-1185">Reference proteome</keyword>
<evidence type="ECO:0000256" key="3">
    <source>
        <dbReference type="SAM" id="MobiDB-lite"/>
    </source>
</evidence>
<keyword evidence="1" id="KW-0433">Leucine-rich repeat</keyword>
<proteinExistence type="predicted"/>
<dbReference type="InterPro" id="IPR050836">
    <property type="entry name" value="SDS22/Internalin_LRR"/>
</dbReference>
<organism evidence="4 5">
    <name type="scientific">Catenaria anguillulae PL171</name>
    <dbReference type="NCBI Taxonomy" id="765915"/>
    <lineage>
        <taxon>Eukaryota</taxon>
        <taxon>Fungi</taxon>
        <taxon>Fungi incertae sedis</taxon>
        <taxon>Blastocladiomycota</taxon>
        <taxon>Blastocladiomycetes</taxon>
        <taxon>Blastocladiales</taxon>
        <taxon>Catenariaceae</taxon>
        <taxon>Catenaria</taxon>
    </lineage>
</organism>